<organism evidence="1 2">
    <name type="scientific">Candidatus Roizmanbacteria bacterium CG_4_10_14_0_8_um_filter_39_9</name>
    <dbReference type="NCBI Taxonomy" id="1974829"/>
    <lineage>
        <taxon>Bacteria</taxon>
        <taxon>Candidatus Roizmaniibacteriota</taxon>
    </lineage>
</organism>
<reference evidence="2" key="1">
    <citation type="submission" date="2017-09" db="EMBL/GenBank/DDBJ databases">
        <title>Depth-based differentiation of microbial function through sediment-hosted aquifers and enrichment of novel symbionts in the deep terrestrial subsurface.</title>
        <authorList>
            <person name="Probst A.J."/>
            <person name="Ladd B."/>
            <person name="Jarett J.K."/>
            <person name="Geller-Mcgrath D.E."/>
            <person name="Sieber C.M.K."/>
            <person name="Emerson J.B."/>
            <person name="Anantharaman K."/>
            <person name="Thomas B.C."/>
            <person name="Malmstrom R."/>
            <person name="Stieglmeier M."/>
            <person name="Klingl A."/>
            <person name="Woyke T."/>
            <person name="Ryan C.M."/>
            <person name="Banfield J.F."/>
        </authorList>
    </citation>
    <scope>NUCLEOTIDE SEQUENCE [LARGE SCALE GENOMIC DNA]</scope>
</reference>
<evidence type="ECO:0000313" key="1">
    <source>
        <dbReference type="EMBL" id="PIY69023.1"/>
    </source>
</evidence>
<dbReference type="AlphaFoldDB" id="A0A2M7QDT1"/>
<gene>
    <name evidence="1" type="ORF">COY90_02775</name>
</gene>
<dbReference type="Proteomes" id="UP000230108">
    <property type="component" value="Unassembled WGS sequence"/>
</dbReference>
<evidence type="ECO:0000313" key="2">
    <source>
        <dbReference type="Proteomes" id="UP000230108"/>
    </source>
</evidence>
<accession>A0A2M7QDT1</accession>
<name>A0A2M7QDT1_9BACT</name>
<sequence>MKVVLKSKEVVDELPFYLLKKVMYIQDSDVKYITSDTGDCTVFLDGYLITFIINSVGLVDQNSIKIV</sequence>
<dbReference type="EMBL" id="PFLF01000056">
    <property type="protein sequence ID" value="PIY69023.1"/>
    <property type="molecule type" value="Genomic_DNA"/>
</dbReference>
<protein>
    <submittedName>
        <fullName evidence="1">Uncharacterized protein</fullName>
    </submittedName>
</protein>
<proteinExistence type="predicted"/>
<comment type="caution">
    <text evidence="1">The sequence shown here is derived from an EMBL/GenBank/DDBJ whole genome shotgun (WGS) entry which is preliminary data.</text>
</comment>